<dbReference type="RefSeq" id="WP_266000534.1">
    <property type="nucleotide sequence ID" value="NZ_JAPJDN010000045.1"/>
</dbReference>
<evidence type="ECO:0000313" key="6">
    <source>
        <dbReference type="EMBL" id="MCX2940711.1"/>
    </source>
</evidence>
<dbReference type="EMBL" id="JAPJDO010000045">
    <property type="protein sequence ID" value="MCX2940711.1"/>
    <property type="molecule type" value="Genomic_DNA"/>
</dbReference>
<sequence length="500" mass="53625">MTELPVWCSYVNGQWIQTGKLAELIDPSTGQVFGYVDQAGRDTARQAIAAARSAFDDGRWSGLAPATRRGMLTEVAQELARRVPQFAEWERENGGQTIRIAETMHAGGAAAHLQMYADAAERSFLEPLPPGQPPLTSLNYVLREPVGVCAAIVPWNAPLLFAVWKIGPALAMGNTIVLKPAPNTPVSALELAKLFDESPIPRGVVNVVTGDAEVGDELATNQGVDKISFTGSTAVGRKIMAAASPTIKRVSLELGGKSANIVLDDADIDLAVTGSLWAFLVGSGQGCESGTRLLLPRSLHDDFIDRMVERARRIKIGPTSDPTTDMGPLISARQRDSVHAYVEAGQAEGAKLLCGGGIPAHMTGGFYYEPTILVDARNDMKVCRDEIFGPVLTVIPYDEEREAIEIANDSEYGLAGGVWTSDVGRGMAVAAQLRTGTVWINDWHLLSLNAPFGGYKQSGVGREFGEEGFDEYLESKHVHVSIGPAKQRMFGLLVTDTPGV</sequence>
<name>A0ABT3SMG2_9MYCO</name>
<organism evidence="6 7">
    <name type="scientific">Mycobacterium pinniadriaticum</name>
    <dbReference type="NCBI Taxonomy" id="2994102"/>
    <lineage>
        <taxon>Bacteria</taxon>
        <taxon>Bacillati</taxon>
        <taxon>Actinomycetota</taxon>
        <taxon>Actinomycetes</taxon>
        <taxon>Mycobacteriales</taxon>
        <taxon>Mycobacteriaceae</taxon>
        <taxon>Mycobacterium</taxon>
    </lineage>
</organism>
<evidence type="ECO:0000256" key="1">
    <source>
        <dbReference type="ARBA" id="ARBA00009986"/>
    </source>
</evidence>
<evidence type="ECO:0000256" key="2">
    <source>
        <dbReference type="ARBA" id="ARBA00023002"/>
    </source>
</evidence>
<dbReference type="InterPro" id="IPR029510">
    <property type="entry name" value="Ald_DH_CS_GLU"/>
</dbReference>
<gene>
    <name evidence="6" type="ORF">ORI27_28880</name>
</gene>
<feature type="domain" description="Aldehyde dehydrogenase" evidence="5">
    <location>
        <begin position="20"/>
        <end position="478"/>
    </location>
</feature>
<evidence type="ECO:0000313" key="7">
    <source>
        <dbReference type="Proteomes" id="UP001300745"/>
    </source>
</evidence>
<comment type="similarity">
    <text evidence="1 4">Belongs to the aldehyde dehydrogenase family.</text>
</comment>
<protein>
    <submittedName>
        <fullName evidence="6">Aldehyde dehydrogenase family protein</fullName>
    </submittedName>
</protein>
<dbReference type="InterPro" id="IPR016163">
    <property type="entry name" value="Ald_DH_C"/>
</dbReference>
<dbReference type="Gene3D" id="3.40.309.10">
    <property type="entry name" value="Aldehyde Dehydrogenase, Chain A, domain 2"/>
    <property type="match status" value="1"/>
</dbReference>
<dbReference type="InterPro" id="IPR016161">
    <property type="entry name" value="Ald_DH/histidinol_DH"/>
</dbReference>
<comment type="caution">
    <text evidence="6">The sequence shown here is derived from an EMBL/GenBank/DDBJ whole genome shotgun (WGS) entry which is preliminary data.</text>
</comment>
<reference evidence="6 7" key="1">
    <citation type="submission" date="2022-11" db="EMBL/GenBank/DDBJ databases">
        <title>Mycobacterium sp. nov.</title>
        <authorList>
            <person name="Papic B."/>
            <person name="Spicic S."/>
            <person name="Duvnjak S."/>
        </authorList>
    </citation>
    <scope>NUCLEOTIDE SEQUENCE [LARGE SCALE GENOMIC DNA]</scope>
    <source>
        <strain evidence="6 7">CVI_P4</strain>
    </source>
</reference>
<dbReference type="Proteomes" id="UP001300745">
    <property type="component" value="Unassembled WGS sequence"/>
</dbReference>
<dbReference type="PANTHER" id="PTHR42804">
    <property type="entry name" value="ALDEHYDE DEHYDROGENASE"/>
    <property type="match status" value="1"/>
</dbReference>
<dbReference type="InterPro" id="IPR015590">
    <property type="entry name" value="Aldehyde_DH_dom"/>
</dbReference>
<dbReference type="SUPFAM" id="SSF53720">
    <property type="entry name" value="ALDH-like"/>
    <property type="match status" value="1"/>
</dbReference>
<keyword evidence="2 4" id="KW-0560">Oxidoreductase</keyword>
<evidence type="ECO:0000259" key="5">
    <source>
        <dbReference type="Pfam" id="PF00171"/>
    </source>
</evidence>
<evidence type="ECO:0000256" key="3">
    <source>
        <dbReference type="PROSITE-ProRule" id="PRU10007"/>
    </source>
</evidence>
<dbReference type="Pfam" id="PF00171">
    <property type="entry name" value="Aldedh"/>
    <property type="match status" value="1"/>
</dbReference>
<feature type="active site" evidence="3">
    <location>
        <position position="253"/>
    </location>
</feature>
<proteinExistence type="inferred from homology"/>
<keyword evidence="7" id="KW-1185">Reference proteome</keyword>
<evidence type="ECO:0000256" key="4">
    <source>
        <dbReference type="RuleBase" id="RU003345"/>
    </source>
</evidence>
<accession>A0ABT3SMG2</accession>
<dbReference type="PANTHER" id="PTHR42804:SF1">
    <property type="entry name" value="ALDEHYDE DEHYDROGENASE-RELATED"/>
    <property type="match status" value="1"/>
</dbReference>
<dbReference type="PROSITE" id="PS00687">
    <property type="entry name" value="ALDEHYDE_DEHYDR_GLU"/>
    <property type="match status" value="1"/>
</dbReference>
<dbReference type="InterPro" id="IPR016162">
    <property type="entry name" value="Ald_DH_N"/>
</dbReference>
<dbReference type="Gene3D" id="3.40.605.10">
    <property type="entry name" value="Aldehyde Dehydrogenase, Chain A, domain 1"/>
    <property type="match status" value="1"/>
</dbReference>